<feature type="compositionally biased region" description="Basic and acidic residues" evidence="1">
    <location>
        <begin position="122"/>
        <end position="138"/>
    </location>
</feature>
<dbReference type="EMBL" id="JAVHNR010000005">
    <property type="protein sequence ID" value="KAK6342963.1"/>
    <property type="molecule type" value="Genomic_DNA"/>
</dbReference>
<evidence type="ECO:0000256" key="1">
    <source>
        <dbReference type="SAM" id="MobiDB-lite"/>
    </source>
</evidence>
<feature type="region of interest" description="Disordered" evidence="1">
    <location>
        <begin position="737"/>
        <end position="762"/>
    </location>
</feature>
<feature type="region of interest" description="Disordered" evidence="1">
    <location>
        <begin position="907"/>
        <end position="932"/>
    </location>
</feature>
<dbReference type="AlphaFoldDB" id="A0AAN8MXZ7"/>
<dbReference type="Proteomes" id="UP001313282">
    <property type="component" value="Unassembled WGS sequence"/>
</dbReference>
<feature type="compositionally biased region" description="Basic and acidic residues" evidence="1">
    <location>
        <begin position="919"/>
        <end position="932"/>
    </location>
</feature>
<feature type="region of interest" description="Disordered" evidence="1">
    <location>
        <begin position="463"/>
        <end position="485"/>
    </location>
</feature>
<reference evidence="2 3" key="1">
    <citation type="submission" date="2019-10" db="EMBL/GenBank/DDBJ databases">
        <authorList>
            <person name="Palmer J.M."/>
        </authorList>
    </citation>
    <scope>NUCLEOTIDE SEQUENCE [LARGE SCALE GENOMIC DNA]</scope>
    <source>
        <strain evidence="2 3">TWF718</strain>
    </source>
</reference>
<sequence>MRRHYMYLGDELGADLLEFKKQFGLRHSTTGSLGRRSKSLTSQTSLKFKGDSAKISGRVRRRRQPNGASSNKSTHRLKSPRYGYRTGKSSLHSQEYVGKTPAPTTGTLQKPMSSKTSPGSEKTIKNEPRAKVEQEKMEGASITSLWGGSNGEKDRPGYWLNQAIDEIPPVTDKGQAIGDELEVLGNTALLRRETFASSSSVGSLSEACSAESVDTLGTSATDIEIHNGLEDGYVWQNEEMSQKILNILKPYNRNIVQLEMKLSKGVGSGVSIENYNYLNYQRGIKVPIKEPPVEKTPIEEIPKNEIPVEKAPSRSQGAEMDLEVANSENWRKIREQNPLYRRATFANDVWTIDTTRMLPRSISKIPTRIAGRPVILNYTPSIIGSFPDNRPDPIADKPIDPRKDIDDETLRLLFRTYPGVKVACVYLNKTLVLLHDGKLDRRAEFGKGPRKFGGLDVNHASFDRRYTSPTAESPRQGGDRSKTRGSLVEMGLGSFGLEYTLGDHPEQTSDLRVGVRLRYKREPYREVLTMPVHSLFPAAIRAQEAMNAGSDQVSGLESPWANPAGFLDANKGNYKFQYDEAEFGELDSHFEFNTDSYEPGDMRVLRHDIVLIKELDDKGPVPMPFPVFRYPNTNCVKLEWANMDEVFAGQNAVLMGYNIRSNTQETEQKLKGVLASSPKQGGVIPYDGSRSQTGQIVATPHDYEGKTVKIDEDGFMELKKEKNSFYRKSDSGIFTNDSSMDVAPTLQDSESSQNTSPTDPMLTRELAVTVEGRSYECGLKLADITEDEKRDILSRFEDGVRDLRYFQRSILWRADSHGAMDGLPSIGGASGCPLAIKTGEGSETVYKVFGFQNSEILVRTDDPGLEKARWAEDALLGNFRTYQSICLPDALVDDWEIVWDRPEVKSEDVDMADQSPTNDRSDARGDYRRGTRHDHWMSTTDKISKMRTKAPRLLGLRQRRYNRDLLRTSIKPRRCDRIQKSGYRINNTRMALRTCWNLLSSNPVPRNLSQDTQDSARKMLQDALTKLDAIRRP</sequence>
<evidence type="ECO:0000313" key="2">
    <source>
        <dbReference type="EMBL" id="KAK6342963.1"/>
    </source>
</evidence>
<gene>
    <name evidence="2" type="ORF">TWF718_008343</name>
</gene>
<organism evidence="2 3">
    <name type="scientific">Orbilia javanica</name>
    <dbReference type="NCBI Taxonomy" id="47235"/>
    <lineage>
        <taxon>Eukaryota</taxon>
        <taxon>Fungi</taxon>
        <taxon>Dikarya</taxon>
        <taxon>Ascomycota</taxon>
        <taxon>Pezizomycotina</taxon>
        <taxon>Orbiliomycetes</taxon>
        <taxon>Orbiliales</taxon>
        <taxon>Orbiliaceae</taxon>
        <taxon>Orbilia</taxon>
    </lineage>
</organism>
<proteinExistence type="predicted"/>
<comment type="caution">
    <text evidence="2">The sequence shown here is derived from an EMBL/GenBank/DDBJ whole genome shotgun (WGS) entry which is preliminary data.</text>
</comment>
<protein>
    <submittedName>
        <fullName evidence="2">Uncharacterized protein</fullName>
    </submittedName>
</protein>
<feature type="compositionally biased region" description="Polar residues" evidence="1">
    <location>
        <begin position="102"/>
        <end position="120"/>
    </location>
</feature>
<feature type="compositionally biased region" description="Polar residues" evidence="1">
    <location>
        <begin position="746"/>
        <end position="758"/>
    </location>
</feature>
<evidence type="ECO:0000313" key="3">
    <source>
        <dbReference type="Proteomes" id="UP001313282"/>
    </source>
</evidence>
<keyword evidence="3" id="KW-1185">Reference proteome</keyword>
<name>A0AAN8MXZ7_9PEZI</name>
<feature type="region of interest" description="Disordered" evidence="1">
    <location>
        <begin position="28"/>
        <end position="138"/>
    </location>
</feature>
<accession>A0AAN8MXZ7</accession>